<evidence type="ECO:0000256" key="3">
    <source>
        <dbReference type="ARBA" id="ARBA00023134"/>
    </source>
</evidence>
<dbReference type="Gene3D" id="3.40.50.300">
    <property type="entry name" value="P-loop containing nucleotide triphosphate hydrolases"/>
    <property type="match status" value="1"/>
</dbReference>
<organism evidence="6 7">
    <name type="scientific">Saccoglossus kowalevskii</name>
    <name type="common">Acorn worm</name>
    <dbReference type="NCBI Taxonomy" id="10224"/>
    <lineage>
        <taxon>Eukaryota</taxon>
        <taxon>Metazoa</taxon>
        <taxon>Hemichordata</taxon>
        <taxon>Enteropneusta</taxon>
        <taxon>Harrimaniidae</taxon>
        <taxon>Saccoglossus</taxon>
    </lineage>
</organism>
<name>A0ABM0GK77_SACKO</name>
<evidence type="ECO:0000256" key="2">
    <source>
        <dbReference type="ARBA" id="ARBA00022741"/>
    </source>
</evidence>
<keyword evidence="4" id="KW-0812">Transmembrane</keyword>
<dbReference type="PANTHER" id="PTHR10903:SF184">
    <property type="entry name" value="GTP-BINDING PROTEIN A"/>
    <property type="match status" value="1"/>
</dbReference>
<evidence type="ECO:0000313" key="7">
    <source>
        <dbReference type="RefSeq" id="XP_002731687.1"/>
    </source>
</evidence>
<keyword evidence="6" id="KW-1185">Reference proteome</keyword>
<feature type="domain" description="AIG1-type G" evidence="5">
    <location>
        <begin position="12"/>
        <end position="222"/>
    </location>
</feature>
<keyword evidence="3" id="KW-0342">GTP-binding</keyword>
<comment type="similarity">
    <text evidence="1">Belongs to the TRAFAC class TrmE-Era-EngA-EngB-Septin-like GTPase superfamily. AIG1/Toc34/Toc159-like paraseptin GTPase family. IAN subfamily.</text>
</comment>
<dbReference type="PROSITE" id="PS51720">
    <property type="entry name" value="G_AIG1"/>
    <property type="match status" value="1"/>
</dbReference>
<evidence type="ECO:0000313" key="6">
    <source>
        <dbReference type="Proteomes" id="UP000694865"/>
    </source>
</evidence>
<reference evidence="7" key="1">
    <citation type="submission" date="2025-08" db="UniProtKB">
        <authorList>
            <consortium name="RefSeq"/>
        </authorList>
    </citation>
    <scope>IDENTIFICATION</scope>
    <source>
        <tissue evidence="7">Testes</tissue>
    </source>
</reference>
<dbReference type="InterPro" id="IPR027417">
    <property type="entry name" value="P-loop_NTPase"/>
</dbReference>
<dbReference type="RefSeq" id="XP_002731687.1">
    <property type="nucleotide sequence ID" value="XM_002731641.1"/>
</dbReference>
<dbReference type="GeneID" id="100369164"/>
<accession>A0ABM0GK77</accession>
<keyword evidence="4" id="KW-1133">Transmembrane helix</keyword>
<dbReference type="Pfam" id="PF04548">
    <property type="entry name" value="AIG1"/>
    <property type="match status" value="1"/>
</dbReference>
<dbReference type="Proteomes" id="UP000694865">
    <property type="component" value="Unplaced"/>
</dbReference>
<keyword evidence="4" id="KW-0472">Membrane</keyword>
<feature type="transmembrane region" description="Helical" evidence="4">
    <location>
        <begin position="258"/>
        <end position="277"/>
    </location>
</feature>
<sequence>MAYSSAGRIPKGDQLTIVLVGRTGSGKSATGNTILGKPHFMSVRSMSSKTRNIAWARREQGRQLVVIDTPGIYDTRSELTNENLAKDIAKCVGIAMTQGNGLDAIILTLNADDRLTEEHINSIKLLRALFGDDMMKYVTILFTRKDQLDLDKVSLADFLEEVFSYLKHLLIDCNNRVLAFDNRTNDANVKEQQTAELVRLIDKTRASNGNKPFTNDITRRVKEAVEEDRLCKYTGMDGAVRQADDIASGVNSEVIEKIVGFLVALIPVAITVAKIIIQFRK</sequence>
<dbReference type="InterPro" id="IPR045058">
    <property type="entry name" value="GIMA/IAN/Toc"/>
</dbReference>
<keyword evidence="2" id="KW-0547">Nucleotide-binding</keyword>
<dbReference type="PANTHER" id="PTHR10903">
    <property type="entry name" value="GTPASE, IMAP FAMILY MEMBER-RELATED"/>
    <property type="match status" value="1"/>
</dbReference>
<evidence type="ECO:0000256" key="4">
    <source>
        <dbReference type="SAM" id="Phobius"/>
    </source>
</evidence>
<protein>
    <submittedName>
        <fullName evidence="7">GTPase IMAP family member 7-like</fullName>
    </submittedName>
</protein>
<dbReference type="SUPFAM" id="SSF52540">
    <property type="entry name" value="P-loop containing nucleoside triphosphate hydrolases"/>
    <property type="match status" value="1"/>
</dbReference>
<proteinExistence type="inferred from homology"/>
<evidence type="ECO:0000259" key="5">
    <source>
        <dbReference type="PROSITE" id="PS51720"/>
    </source>
</evidence>
<evidence type="ECO:0000256" key="1">
    <source>
        <dbReference type="ARBA" id="ARBA00008535"/>
    </source>
</evidence>
<dbReference type="InterPro" id="IPR006703">
    <property type="entry name" value="G_AIG1"/>
</dbReference>
<gene>
    <name evidence="7" type="primary">LOC100369164</name>
</gene>